<proteinExistence type="predicted"/>
<evidence type="ECO:0000313" key="2">
    <source>
        <dbReference type="EMBL" id="KAK2148557.1"/>
    </source>
</evidence>
<comment type="caution">
    <text evidence="2">The sequence shown here is derived from an EMBL/GenBank/DDBJ whole genome shotgun (WGS) entry which is preliminary data.</text>
</comment>
<gene>
    <name evidence="2" type="ORF">LSH36_491g01029</name>
</gene>
<organism evidence="2 3">
    <name type="scientific">Paralvinella palmiformis</name>
    <dbReference type="NCBI Taxonomy" id="53620"/>
    <lineage>
        <taxon>Eukaryota</taxon>
        <taxon>Metazoa</taxon>
        <taxon>Spiralia</taxon>
        <taxon>Lophotrochozoa</taxon>
        <taxon>Annelida</taxon>
        <taxon>Polychaeta</taxon>
        <taxon>Sedentaria</taxon>
        <taxon>Canalipalpata</taxon>
        <taxon>Terebellida</taxon>
        <taxon>Terebelliformia</taxon>
        <taxon>Alvinellidae</taxon>
        <taxon>Paralvinella</taxon>
    </lineage>
</organism>
<reference evidence="2" key="1">
    <citation type="journal article" date="2023" name="Mol. Biol. Evol.">
        <title>Third-Generation Sequencing Reveals the Adaptive Role of the Epigenome in Three Deep-Sea Polychaetes.</title>
        <authorList>
            <person name="Perez M."/>
            <person name="Aroh O."/>
            <person name="Sun Y."/>
            <person name="Lan Y."/>
            <person name="Juniper S.K."/>
            <person name="Young C.R."/>
            <person name="Angers B."/>
            <person name="Qian P.Y."/>
        </authorList>
    </citation>
    <scope>NUCLEOTIDE SEQUENCE</scope>
    <source>
        <strain evidence="2">P08H-3</strain>
    </source>
</reference>
<dbReference type="EMBL" id="JAODUP010000491">
    <property type="protein sequence ID" value="KAK2148557.1"/>
    <property type="molecule type" value="Genomic_DNA"/>
</dbReference>
<sequence>MKGQISLSEAWSQRNKSSANSRPGAYISPGDHETVPGAATTIPGPIAKENVKIANIPDGVGPSWSMLSMSIQKARQTPVTSINTSIFTQSQTEVVDDKNTDLVNKLFNDISDVHHVHSKYTSCGKSSNDHLVWKKHGSKQQTPSGNPCQKLVVVAIKDHADSKKHHQCIEAELLYRCSTFQHDLDRKAEVEHSVVDTAFDSLYWLMKEELANRKFTSLKLAEKLAVHDNMKLFDHRSHPSVQEMEKL</sequence>
<dbReference type="Proteomes" id="UP001208570">
    <property type="component" value="Unassembled WGS sequence"/>
</dbReference>
<dbReference type="AlphaFoldDB" id="A0AAD9J8G8"/>
<protein>
    <submittedName>
        <fullName evidence="2">Uncharacterized protein</fullName>
    </submittedName>
</protein>
<keyword evidence="3" id="KW-1185">Reference proteome</keyword>
<accession>A0AAD9J8G8</accession>
<feature type="region of interest" description="Disordered" evidence="1">
    <location>
        <begin position="1"/>
        <end position="43"/>
    </location>
</feature>
<evidence type="ECO:0000256" key="1">
    <source>
        <dbReference type="SAM" id="MobiDB-lite"/>
    </source>
</evidence>
<evidence type="ECO:0000313" key="3">
    <source>
        <dbReference type="Proteomes" id="UP001208570"/>
    </source>
</evidence>
<name>A0AAD9J8G8_9ANNE</name>
<feature type="compositionally biased region" description="Polar residues" evidence="1">
    <location>
        <begin position="1"/>
        <end position="21"/>
    </location>
</feature>